<dbReference type="InParanoid" id="K1QIC2"/>
<accession>K1QIC2</accession>
<evidence type="ECO:0000313" key="2">
    <source>
        <dbReference type="EMBL" id="EKC28595.1"/>
    </source>
</evidence>
<dbReference type="AlphaFoldDB" id="K1QIC2"/>
<reference evidence="2" key="1">
    <citation type="journal article" date="2012" name="Nature">
        <title>The oyster genome reveals stress adaptation and complexity of shell formation.</title>
        <authorList>
            <person name="Zhang G."/>
            <person name="Fang X."/>
            <person name="Guo X."/>
            <person name="Li L."/>
            <person name="Luo R."/>
            <person name="Xu F."/>
            <person name="Yang P."/>
            <person name="Zhang L."/>
            <person name="Wang X."/>
            <person name="Qi H."/>
            <person name="Xiong Z."/>
            <person name="Que H."/>
            <person name="Xie Y."/>
            <person name="Holland P.W."/>
            <person name="Paps J."/>
            <person name="Zhu Y."/>
            <person name="Wu F."/>
            <person name="Chen Y."/>
            <person name="Wang J."/>
            <person name="Peng C."/>
            <person name="Meng J."/>
            <person name="Yang L."/>
            <person name="Liu J."/>
            <person name="Wen B."/>
            <person name="Zhang N."/>
            <person name="Huang Z."/>
            <person name="Zhu Q."/>
            <person name="Feng Y."/>
            <person name="Mount A."/>
            <person name="Hedgecock D."/>
            <person name="Xu Z."/>
            <person name="Liu Y."/>
            <person name="Domazet-Loso T."/>
            <person name="Du Y."/>
            <person name="Sun X."/>
            <person name="Zhang S."/>
            <person name="Liu B."/>
            <person name="Cheng P."/>
            <person name="Jiang X."/>
            <person name="Li J."/>
            <person name="Fan D."/>
            <person name="Wang W."/>
            <person name="Fu W."/>
            <person name="Wang T."/>
            <person name="Wang B."/>
            <person name="Zhang J."/>
            <person name="Peng Z."/>
            <person name="Li Y."/>
            <person name="Li N."/>
            <person name="Wang J."/>
            <person name="Chen M."/>
            <person name="He Y."/>
            <person name="Tan F."/>
            <person name="Song X."/>
            <person name="Zheng Q."/>
            <person name="Huang R."/>
            <person name="Yang H."/>
            <person name="Du X."/>
            <person name="Chen L."/>
            <person name="Yang M."/>
            <person name="Gaffney P.M."/>
            <person name="Wang S."/>
            <person name="Luo L."/>
            <person name="She Z."/>
            <person name="Ming Y."/>
            <person name="Huang W."/>
            <person name="Zhang S."/>
            <person name="Huang B."/>
            <person name="Zhang Y."/>
            <person name="Qu T."/>
            <person name="Ni P."/>
            <person name="Miao G."/>
            <person name="Wang J."/>
            <person name="Wang Q."/>
            <person name="Steinberg C.E."/>
            <person name="Wang H."/>
            <person name="Li N."/>
            <person name="Qian L."/>
            <person name="Zhang G."/>
            <person name="Li Y."/>
            <person name="Yang H."/>
            <person name="Liu X."/>
            <person name="Wang J."/>
            <person name="Yin Y."/>
            <person name="Wang J."/>
        </authorList>
    </citation>
    <scope>NUCLEOTIDE SEQUENCE [LARGE SCALE GENOMIC DNA]</scope>
    <source>
        <strain evidence="2">05x7-T-G4-1.051#20</strain>
    </source>
</reference>
<feature type="region of interest" description="Disordered" evidence="1">
    <location>
        <begin position="89"/>
        <end position="117"/>
    </location>
</feature>
<feature type="region of interest" description="Disordered" evidence="1">
    <location>
        <begin position="217"/>
        <end position="250"/>
    </location>
</feature>
<feature type="region of interest" description="Disordered" evidence="1">
    <location>
        <begin position="46"/>
        <end position="77"/>
    </location>
</feature>
<proteinExistence type="predicted"/>
<evidence type="ECO:0000256" key="1">
    <source>
        <dbReference type="SAM" id="MobiDB-lite"/>
    </source>
</evidence>
<feature type="compositionally biased region" description="Polar residues" evidence="1">
    <location>
        <begin position="89"/>
        <end position="107"/>
    </location>
</feature>
<feature type="compositionally biased region" description="Low complexity" evidence="1">
    <location>
        <begin position="52"/>
        <end position="63"/>
    </location>
</feature>
<protein>
    <submittedName>
        <fullName evidence="2">Uncharacterized protein</fullName>
    </submittedName>
</protein>
<name>K1QIC2_MAGGI</name>
<sequence>MNLSQIYIKKTQSFQDSYLIKKVSRGQYLANLCNLTKLPVDMIRKNDPKPEATASQTQMAASSNFETYEEDGSKPEAISSEAAASVLPISNATSNSNEKSVTDNNAPVMQVSDPRTEGLCPNPIAKCDDALNTTGIKELPLTVRVKQLELDKEDLKKRLYPAYFGYMDLMIYEIKSTMQKIKAMERESSANPAVIMDKLKTKVTELEKSIQDRNRQLDELGLDSYGNDDQLERSNSRRRHRPKTKVKETPTKLEKKSLVGIHVEYRSQEDTVQISNDNEQKKEGETSAEVETFSNPKRSTDVWVEPTTLASLDDSQFDNGDEDCRFQKKVCIRMFPSNLVLH</sequence>
<dbReference type="HOGENOM" id="CLU_811974_0_0_1"/>
<dbReference type="EMBL" id="JH819025">
    <property type="protein sequence ID" value="EKC28595.1"/>
    <property type="molecule type" value="Genomic_DNA"/>
</dbReference>
<organism evidence="2">
    <name type="scientific">Magallana gigas</name>
    <name type="common">Pacific oyster</name>
    <name type="synonym">Crassostrea gigas</name>
    <dbReference type="NCBI Taxonomy" id="29159"/>
    <lineage>
        <taxon>Eukaryota</taxon>
        <taxon>Metazoa</taxon>
        <taxon>Spiralia</taxon>
        <taxon>Lophotrochozoa</taxon>
        <taxon>Mollusca</taxon>
        <taxon>Bivalvia</taxon>
        <taxon>Autobranchia</taxon>
        <taxon>Pteriomorphia</taxon>
        <taxon>Ostreida</taxon>
        <taxon>Ostreoidea</taxon>
        <taxon>Ostreidae</taxon>
        <taxon>Magallana</taxon>
    </lineage>
</organism>
<gene>
    <name evidence="2" type="ORF">CGI_10004028</name>
</gene>